<dbReference type="PRINTS" id="PR01994">
    <property type="entry name" value="ANTIREPRESSR"/>
</dbReference>
<dbReference type="InterPro" id="IPR018875">
    <property type="entry name" value="Antirepressor_Ant_N"/>
</dbReference>
<dbReference type="AlphaFoldDB" id="A0A2D0KAL2"/>
<keyword evidence="3" id="KW-1185">Reference proteome</keyword>
<evidence type="ECO:0000313" key="3">
    <source>
        <dbReference type="Proteomes" id="UP000222366"/>
    </source>
</evidence>
<dbReference type="EMBL" id="NJAJ01000070">
    <property type="protein sequence ID" value="PHM60486.1"/>
    <property type="molecule type" value="Genomic_DNA"/>
</dbReference>
<gene>
    <name evidence="2" type="ORF">Xsto_03964</name>
</gene>
<organism evidence="2 3">
    <name type="scientific">Xenorhabdus stockiae</name>
    <dbReference type="NCBI Taxonomy" id="351614"/>
    <lineage>
        <taxon>Bacteria</taxon>
        <taxon>Pseudomonadati</taxon>
        <taxon>Pseudomonadota</taxon>
        <taxon>Gammaproteobacteria</taxon>
        <taxon>Enterobacterales</taxon>
        <taxon>Morganellaceae</taxon>
        <taxon>Xenorhabdus</taxon>
    </lineage>
</organism>
<evidence type="ECO:0000259" key="1">
    <source>
        <dbReference type="Pfam" id="PF10547"/>
    </source>
</evidence>
<comment type="caution">
    <text evidence="2">The sequence shown here is derived from an EMBL/GenBank/DDBJ whole genome shotgun (WGS) entry which is preliminary data.</text>
</comment>
<protein>
    <submittedName>
        <fullName evidence="2">Antirepressor</fullName>
    </submittedName>
</protein>
<name>A0A2D0KAL2_9GAMM</name>
<dbReference type="Pfam" id="PF10547">
    <property type="entry name" value="P22_AR_N"/>
    <property type="match status" value="1"/>
</dbReference>
<accession>A0A2D0KAL2</accession>
<proteinExistence type="predicted"/>
<dbReference type="Proteomes" id="UP000222366">
    <property type="component" value="Unassembled WGS sequence"/>
</dbReference>
<reference evidence="2 3" key="1">
    <citation type="journal article" date="2017" name="Nat. Microbiol.">
        <title>Natural product diversity associated with the nematode symbionts Photorhabdus and Xenorhabdus.</title>
        <authorList>
            <person name="Tobias N.J."/>
            <person name="Wolff H."/>
            <person name="Djahanschiri B."/>
            <person name="Grundmann F."/>
            <person name="Kronenwerth M."/>
            <person name="Shi Y.M."/>
            <person name="Simonyi S."/>
            <person name="Grun P."/>
            <person name="Shapiro-Ilan D."/>
            <person name="Pidot S.J."/>
            <person name="Stinear T.P."/>
            <person name="Ebersberger I."/>
            <person name="Bode H.B."/>
        </authorList>
    </citation>
    <scope>NUCLEOTIDE SEQUENCE [LARGE SCALE GENOMIC DNA]</scope>
    <source>
        <strain evidence="2 3">DSM 17904</strain>
    </source>
</reference>
<sequence>MISIPLNEPSKTISVPFYGSDLYIVNYNGEPYVPMRPIVEGMGLNWKSQLTKLKQRFNKGIVISTIPTKCGSRSMICLALRKLTGWLTTIYPNKVKPEIRDKVIRYQGECDDVLYEYWTKEVVKAKEQTPLQQSDFKYIIRMEVYNSHQNERNIFTGGTETPIGIIEGIARRYGYHINKITPLPINTL</sequence>
<evidence type="ECO:0000313" key="2">
    <source>
        <dbReference type="EMBL" id="PHM60486.1"/>
    </source>
</evidence>
<feature type="domain" description="Antirepressor protein ant N-terminal" evidence="1">
    <location>
        <begin position="14"/>
        <end position="122"/>
    </location>
</feature>